<dbReference type="GeneID" id="20668949"/>
<name>W4K2A1_HETIT</name>
<dbReference type="KEGG" id="hir:HETIRDRAFT_242749"/>
<evidence type="ECO:0000313" key="1">
    <source>
        <dbReference type="EMBL" id="ETW79948.1"/>
    </source>
</evidence>
<protein>
    <submittedName>
        <fullName evidence="1">Uncharacterized protein</fullName>
    </submittedName>
</protein>
<feature type="non-terminal residue" evidence="1">
    <location>
        <position position="1"/>
    </location>
</feature>
<dbReference type="InParanoid" id="W4K2A1"/>
<dbReference type="OrthoDB" id="3260546at2759"/>
<dbReference type="Proteomes" id="UP000030671">
    <property type="component" value="Unassembled WGS sequence"/>
</dbReference>
<dbReference type="EMBL" id="KI925460">
    <property type="protein sequence ID" value="ETW79948.1"/>
    <property type="molecule type" value="Genomic_DNA"/>
</dbReference>
<proteinExistence type="predicted"/>
<dbReference type="AlphaFoldDB" id="W4K2A1"/>
<evidence type="ECO:0000313" key="2">
    <source>
        <dbReference type="Proteomes" id="UP000030671"/>
    </source>
</evidence>
<sequence>IDTCKLWKSLTTFTDTMETFKDFCEEVYRLYSRSEEKHKWSVSDIDKLVSEISRVGILSLSRLGDYY</sequence>
<keyword evidence="2" id="KW-1185">Reference proteome</keyword>
<gene>
    <name evidence="1" type="ORF">HETIRDRAFT_242749</name>
</gene>
<dbReference type="HOGENOM" id="CLU_2819474_0_0_1"/>
<reference evidence="1 2" key="1">
    <citation type="journal article" date="2012" name="New Phytol.">
        <title>Insight into trade-off between wood decay and parasitism from the genome of a fungal forest pathogen.</title>
        <authorList>
            <person name="Olson A."/>
            <person name="Aerts A."/>
            <person name="Asiegbu F."/>
            <person name="Belbahri L."/>
            <person name="Bouzid O."/>
            <person name="Broberg A."/>
            <person name="Canback B."/>
            <person name="Coutinho P.M."/>
            <person name="Cullen D."/>
            <person name="Dalman K."/>
            <person name="Deflorio G."/>
            <person name="van Diepen L.T."/>
            <person name="Dunand C."/>
            <person name="Duplessis S."/>
            <person name="Durling M."/>
            <person name="Gonthier P."/>
            <person name="Grimwood J."/>
            <person name="Fossdal C.G."/>
            <person name="Hansson D."/>
            <person name="Henrissat B."/>
            <person name="Hietala A."/>
            <person name="Himmelstrand K."/>
            <person name="Hoffmeister D."/>
            <person name="Hogberg N."/>
            <person name="James T.Y."/>
            <person name="Karlsson M."/>
            <person name="Kohler A."/>
            <person name="Kues U."/>
            <person name="Lee Y.H."/>
            <person name="Lin Y.C."/>
            <person name="Lind M."/>
            <person name="Lindquist E."/>
            <person name="Lombard V."/>
            <person name="Lucas S."/>
            <person name="Lunden K."/>
            <person name="Morin E."/>
            <person name="Murat C."/>
            <person name="Park J."/>
            <person name="Raffaello T."/>
            <person name="Rouze P."/>
            <person name="Salamov A."/>
            <person name="Schmutz J."/>
            <person name="Solheim H."/>
            <person name="Stahlberg J."/>
            <person name="Velez H."/>
            <person name="de Vries R.P."/>
            <person name="Wiebenga A."/>
            <person name="Woodward S."/>
            <person name="Yakovlev I."/>
            <person name="Garbelotto M."/>
            <person name="Martin F."/>
            <person name="Grigoriev I.V."/>
            <person name="Stenlid J."/>
        </authorList>
    </citation>
    <scope>NUCLEOTIDE SEQUENCE [LARGE SCALE GENOMIC DNA]</scope>
    <source>
        <strain evidence="1 2">TC 32-1</strain>
    </source>
</reference>
<feature type="non-terminal residue" evidence="1">
    <location>
        <position position="67"/>
    </location>
</feature>
<accession>W4K2A1</accession>
<dbReference type="RefSeq" id="XP_009548477.1">
    <property type="nucleotide sequence ID" value="XM_009550182.1"/>
</dbReference>
<organism evidence="1 2">
    <name type="scientific">Heterobasidion irregulare (strain TC 32-1)</name>
    <dbReference type="NCBI Taxonomy" id="747525"/>
    <lineage>
        <taxon>Eukaryota</taxon>
        <taxon>Fungi</taxon>
        <taxon>Dikarya</taxon>
        <taxon>Basidiomycota</taxon>
        <taxon>Agaricomycotina</taxon>
        <taxon>Agaricomycetes</taxon>
        <taxon>Russulales</taxon>
        <taxon>Bondarzewiaceae</taxon>
        <taxon>Heterobasidion</taxon>
        <taxon>Heterobasidion annosum species complex</taxon>
    </lineage>
</organism>